<dbReference type="Proteomes" id="UP000276133">
    <property type="component" value="Unassembled WGS sequence"/>
</dbReference>
<name>A0A3M7SKE8_BRAPC</name>
<protein>
    <submittedName>
        <fullName evidence="1">Uncharacterized protein</fullName>
    </submittedName>
</protein>
<reference evidence="1 2" key="1">
    <citation type="journal article" date="2018" name="Sci. Rep.">
        <title>Genomic signatures of local adaptation to the degree of environmental predictability in rotifers.</title>
        <authorList>
            <person name="Franch-Gras L."/>
            <person name="Hahn C."/>
            <person name="Garcia-Roger E.M."/>
            <person name="Carmona M.J."/>
            <person name="Serra M."/>
            <person name="Gomez A."/>
        </authorList>
    </citation>
    <scope>NUCLEOTIDE SEQUENCE [LARGE SCALE GENOMIC DNA]</scope>
    <source>
        <strain evidence="1">HYR1</strain>
    </source>
</reference>
<gene>
    <name evidence="1" type="ORF">BpHYR1_052727</name>
</gene>
<evidence type="ECO:0000313" key="1">
    <source>
        <dbReference type="EMBL" id="RNA36077.1"/>
    </source>
</evidence>
<comment type="caution">
    <text evidence="1">The sequence shown here is derived from an EMBL/GenBank/DDBJ whole genome shotgun (WGS) entry which is preliminary data.</text>
</comment>
<dbReference type="EMBL" id="REGN01001246">
    <property type="protein sequence ID" value="RNA36077.1"/>
    <property type="molecule type" value="Genomic_DNA"/>
</dbReference>
<organism evidence="1 2">
    <name type="scientific">Brachionus plicatilis</name>
    <name type="common">Marine rotifer</name>
    <name type="synonym">Brachionus muelleri</name>
    <dbReference type="NCBI Taxonomy" id="10195"/>
    <lineage>
        <taxon>Eukaryota</taxon>
        <taxon>Metazoa</taxon>
        <taxon>Spiralia</taxon>
        <taxon>Gnathifera</taxon>
        <taxon>Rotifera</taxon>
        <taxon>Eurotatoria</taxon>
        <taxon>Monogononta</taxon>
        <taxon>Pseudotrocha</taxon>
        <taxon>Ploima</taxon>
        <taxon>Brachionidae</taxon>
        <taxon>Brachionus</taxon>
    </lineage>
</organism>
<dbReference type="AlphaFoldDB" id="A0A3M7SKE8"/>
<evidence type="ECO:0000313" key="2">
    <source>
        <dbReference type="Proteomes" id="UP000276133"/>
    </source>
</evidence>
<accession>A0A3M7SKE8</accession>
<proteinExistence type="predicted"/>
<sequence>MSLTKVETDGLFDDVLDIDEPVEDVRVACGTVFGSKVVVFVFGLGRVVSLGGVHANFVINQIALGLIENHHCPEQVLFH</sequence>
<keyword evidence="2" id="KW-1185">Reference proteome</keyword>